<dbReference type="PRINTS" id="PR00368">
    <property type="entry name" value="FADPNR"/>
</dbReference>
<dbReference type="SUPFAM" id="SSF51905">
    <property type="entry name" value="FAD/NAD(P)-binding domain"/>
    <property type="match status" value="1"/>
</dbReference>
<sequence>MDFDIVIVGGGPAGLSAALALGRARKRVLVCDAGAPRNLAAAHIQGFVTRDGTPPAEFRRIARAELTAYPGVVVRDTRVLDIAAQAPDAFAVTLAGDARVTARRVLLCTGLVDELPPLPGIAEFWATSVHLCPYCHGWELRERPLGYLCPDPAMLEWALLLRGWSPTVVVFTDDAFAVPADTRAHLQQAGVAIEPRKLKRLVGAGTLTAAELTDGDRIAIEGLFVRPKQHQVPIVAGLGLTLDEHGFVKVDDFKQTSRPGIYAAGDLTTGLQGAIFSAAAGYLAGAAINHGLTTELALRGELE</sequence>
<dbReference type="RefSeq" id="WP_272085746.1">
    <property type="nucleotide sequence ID" value="NZ_JAQNDL010000001.1"/>
</dbReference>
<evidence type="ECO:0000313" key="4">
    <source>
        <dbReference type="EMBL" id="MDC0717260.1"/>
    </source>
</evidence>
<protein>
    <submittedName>
        <fullName evidence="4">NAD(P)/FAD-dependent oxidoreductase</fullName>
    </submittedName>
</protein>
<accession>A0ABT5DVT7</accession>
<keyword evidence="1" id="KW-0285">Flavoprotein</keyword>
<evidence type="ECO:0000313" key="5">
    <source>
        <dbReference type="Proteomes" id="UP001221686"/>
    </source>
</evidence>
<gene>
    <name evidence="4" type="ORF">POL25_10180</name>
</gene>
<feature type="domain" description="FAD/NAD(P)-binding" evidence="3">
    <location>
        <begin position="3"/>
        <end position="273"/>
    </location>
</feature>
<dbReference type="EMBL" id="JAQNDL010000001">
    <property type="protein sequence ID" value="MDC0717260.1"/>
    <property type="molecule type" value="Genomic_DNA"/>
</dbReference>
<proteinExistence type="predicted"/>
<dbReference type="InterPro" id="IPR023753">
    <property type="entry name" value="FAD/NAD-binding_dom"/>
</dbReference>
<dbReference type="PRINTS" id="PR00469">
    <property type="entry name" value="PNDRDTASEII"/>
</dbReference>
<dbReference type="InterPro" id="IPR050097">
    <property type="entry name" value="Ferredoxin-NADP_redctase_2"/>
</dbReference>
<dbReference type="Proteomes" id="UP001221686">
    <property type="component" value="Unassembled WGS sequence"/>
</dbReference>
<keyword evidence="5" id="KW-1185">Reference proteome</keyword>
<evidence type="ECO:0000256" key="1">
    <source>
        <dbReference type="ARBA" id="ARBA00022630"/>
    </source>
</evidence>
<reference evidence="4 5" key="1">
    <citation type="submission" date="2022-11" db="EMBL/GenBank/DDBJ databases">
        <title>Minimal conservation of predation-associated metabolite biosynthetic gene clusters underscores biosynthetic potential of Myxococcota including descriptions for ten novel species: Archangium lansinium sp. nov., Myxococcus landrumus sp. nov., Nannocystis bai.</title>
        <authorList>
            <person name="Ahearne A."/>
            <person name="Stevens C."/>
            <person name="Dowd S."/>
        </authorList>
    </citation>
    <scope>NUCLEOTIDE SEQUENCE [LARGE SCALE GENOMIC DNA]</scope>
    <source>
        <strain evidence="4 5">BB15-2</strain>
    </source>
</reference>
<dbReference type="Gene3D" id="3.50.50.60">
    <property type="entry name" value="FAD/NAD(P)-binding domain"/>
    <property type="match status" value="2"/>
</dbReference>
<dbReference type="Pfam" id="PF07992">
    <property type="entry name" value="Pyr_redox_2"/>
    <property type="match status" value="1"/>
</dbReference>
<evidence type="ECO:0000256" key="2">
    <source>
        <dbReference type="ARBA" id="ARBA00023002"/>
    </source>
</evidence>
<dbReference type="InterPro" id="IPR036188">
    <property type="entry name" value="FAD/NAD-bd_sf"/>
</dbReference>
<comment type="caution">
    <text evidence="4">The sequence shown here is derived from an EMBL/GenBank/DDBJ whole genome shotgun (WGS) entry which is preliminary data.</text>
</comment>
<organism evidence="4 5">
    <name type="scientific">Nannocystis bainbridge</name>
    <dbReference type="NCBI Taxonomy" id="2995303"/>
    <lineage>
        <taxon>Bacteria</taxon>
        <taxon>Pseudomonadati</taxon>
        <taxon>Myxococcota</taxon>
        <taxon>Polyangia</taxon>
        <taxon>Nannocystales</taxon>
        <taxon>Nannocystaceae</taxon>
        <taxon>Nannocystis</taxon>
    </lineage>
</organism>
<evidence type="ECO:0000259" key="3">
    <source>
        <dbReference type="Pfam" id="PF07992"/>
    </source>
</evidence>
<keyword evidence="2" id="KW-0560">Oxidoreductase</keyword>
<name>A0ABT5DVT7_9BACT</name>
<dbReference type="PANTHER" id="PTHR48105">
    <property type="entry name" value="THIOREDOXIN REDUCTASE 1-RELATED-RELATED"/>
    <property type="match status" value="1"/>
</dbReference>